<proteinExistence type="predicted"/>
<dbReference type="AlphaFoldDB" id="A0A6G1PVX9"/>
<dbReference type="Proteomes" id="UP000503349">
    <property type="component" value="Chromosome 10"/>
</dbReference>
<name>A0A6G1PVX9_CHAAH</name>
<accession>A0A6G1PVX9</accession>
<organism evidence="1 2">
    <name type="scientific">Channa argus</name>
    <name type="common">Northern snakehead</name>
    <name type="synonym">Ophicephalus argus</name>
    <dbReference type="NCBI Taxonomy" id="215402"/>
    <lineage>
        <taxon>Eukaryota</taxon>
        <taxon>Metazoa</taxon>
        <taxon>Chordata</taxon>
        <taxon>Craniata</taxon>
        <taxon>Vertebrata</taxon>
        <taxon>Euteleostomi</taxon>
        <taxon>Actinopterygii</taxon>
        <taxon>Neopterygii</taxon>
        <taxon>Teleostei</taxon>
        <taxon>Neoteleostei</taxon>
        <taxon>Acanthomorphata</taxon>
        <taxon>Anabantaria</taxon>
        <taxon>Anabantiformes</taxon>
        <taxon>Channoidei</taxon>
        <taxon>Channidae</taxon>
        <taxon>Channa</taxon>
    </lineage>
</organism>
<protein>
    <submittedName>
        <fullName evidence="1">Uncharacterized protein</fullName>
    </submittedName>
</protein>
<reference evidence="2" key="2">
    <citation type="submission" date="2019-02" db="EMBL/GenBank/DDBJ databases">
        <title>Opniocepnalus argus Var Kimnra genome.</title>
        <authorList>
            <person name="Zhou C."/>
            <person name="Xiao S."/>
        </authorList>
    </citation>
    <scope>NUCLEOTIDE SEQUENCE [LARGE SCALE GENOMIC DNA]</scope>
</reference>
<dbReference type="EMBL" id="CM015721">
    <property type="protein sequence ID" value="KAF3694425.1"/>
    <property type="molecule type" value="Genomic_DNA"/>
</dbReference>
<reference evidence="1 2" key="1">
    <citation type="submission" date="2019-02" db="EMBL/GenBank/DDBJ databases">
        <title>Opniocepnalus argus genome.</title>
        <authorList>
            <person name="Zhou C."/>
            <person name="Xiao S."/>
        </authorList>
    </citation>
    <scope>NUCLEOTIDE SEQUENCE [LARGE SCALE GENOMIC DNA]</scope>
    <source>
        <strain evidence="1">OARG1902GOOAL</strain>
        <tissue evidence="1">Muscle</tissue>
    </source>
</reference>
<gene>
    <name evidence="1" type="ORF">EXN66_Car010101</name>
</gene>
<keyword evidence="2" id="KW-1185">Reference proteome</keyword>
<evidence type="ECO:0000313" key="1">
    <source>
        <dbReference type="EMBL" id="KAF3694425.1"/>
    </source>
</evidence>
<sequence length="53" mass="5859">MVRQIRGTARDSALFLRHVLPPASPPECFFTSENTSNTDYVLTVSAPDPPEIL</sequence>
<evidence type="ECO:0000313" key="2">
    <source>
        <dbReference type="Proteomes" id="UP000503349"/>
    </source>
</evidence>